<proteinExistence type="predicted"/>
<reference evidence="4" key="1">
    <citation type="submission" date="2020-06" db="EMBL/GenBank/DDBJ databases">
        <authorList>
            <consortium name="Plant Systems Biology data submission"/>
        </authorList>
    </citation>
    <scope>NUCLEOTIDE SEQUENCE</scope>
    <source>
        <strain evidence="4">D6</strain>
    </source>
</reference>
<evidence type="ECO:0000259" key="3">
    <source>
        <dbReference type="Pfam" id="PF01494"/>
    </source>
</evidence>
<gene>
    <name evidence="4" type="ORF">SEMRO_2657_G333870.1</name>
</gene>
<keyword evidence="5" id="KW-1185">Reference proteome</keyword>
<dbReference type="SUPFAM" id="SSF54373">
    <property type="entry name" value="FAD-linked reductases, C-terminal domain"/>
    <property type="match status" value="1"/>
</dbReference>
<dbReference type="GO" id="GO:0071949">
    <property type="term" value="F:FAD binding"/>
    <property type="evidence" value="ECO:0007669"/>
    <property type="project" value="InterPro"/>
</dbReference>
<name>A0A9N8EZS1_9STRA</name>
<dbReference type="InterPro" id="IPR050493">
    <property type="entry name" value="FAD-dep_Monooxygenase_BioMet"/>
</dbReference>
<dbReference type="GO" id="GO:0004497">
    <property type="term" value="F:monooxygenase activity"/>
    <property type="evidence" value="ECO:0007669"/>
    <property type="project" value="UniProtKB-KW"/>
</dbReference>
<keyword evidence="2" id="KW-0503">Monooxygenase</keyword>
<evidence type="ECO:0000256" key="1">
    <source>
        <dbReference type="ARBA" id="ARBA00023002"/>
    </source>
</evidence>
<dbReference type="Pfam" id="PF01494">
    <property type="entry name" value="FAD_binding_3"/>
    <property type="match status" value="1"/>
</dbReference>
<dbReference type="PANTHER" id="PTHR13789:SF309">
    <property type="entry name" value="PUTATIVE (AFU_ORTHOLOGUE AFUA_6G14510)-RELATED"/>
    <property type="match status" value="1"/>
</dbReference>
<evidence type="ECO:0000313" key="5">
    <source>
        <dbReference type="Proteomes" id="UP001153069"/>
    </source>
</evidence>
<accession>A0A9N8EZS1</accession>
<evidence type="ECO:0000256" key="2">
    <source>
        <dbReference type="ARBA" id="ARBA00023033"/>
    </source>
</evidence>
<dbReference type="Proteomes" id="UP001153069">
    <property type="component" value="Unassembled WGS sequence"/>
</dbReference>
<dbReference type="InterPro" id="IPR036188">
    <property type="entry name" value="FAD/NAD-bd_sf"/>
</dbReference>
<dbReference type="Pfam" id="PF13450">
    <property type="entry name" value="NAD_binding_8"/>
    <property type="match status" value="1"/>
</dbReference>
<dbReference type="SUPFAM" id="SSF51905">
    <property type="entry name" value="FAD/NAD(P)-binding domain"/>
    <property type="match status" value="1"/>
</dbReference>
<keyword evidence="1" id="KW-0560">Oxidoreductase</keyword>
<dbReference type="Gene3D" id="3.50.50.60">
    <property type="entry name" value="FAD/NAD(P)-binding domain"/>
    <property type="match status" value="2"/>
</dbReference>
<dbReference type="AlphaFoldDB" id="A0A9N8EZS1"/>
<dbReference type="OrthoDB" id="16820at2759"/>
<sequence length="393" mass="43849">MTVVPSSALLPHAAIVGGSLGGLAAARALSQTGWSVDVYERSPTELSQKGSGLGFVHVPAWESLTQRPMIRRQVRASRAQGSYFYGDLWSYLYQRLLEEEETVKVHFGQPITELHGTVEAPVIHHQNYDLVVLADGGFSALRHHVLGERAKPEYAGYVVWRGSVAVSKLPSHLRRDLKHVEGVYKNGIYDTIVLKMAKDNGDDIWTMGTFVATPESDLARYNWNKDKDGKSRHGGISDNNNNKPSVVPDWFLEHMTQQFPHLVPLMEQMMQQGEIQPHPQYEFGNIDKVHKGRVLLLGDAAHMASPRTAVGAHTAILDALALRDAMEHLQENDDLTIDNALDLYSREGLAHARQLYARTREVSQDFVPKGNLDKLISPEELYRSSTSTEKKSA</sequence>
<dbReference type="PRINTS" id="PR00420">
    <property type="entry name" value="RNGMNOXGNASE"/>
</dbReference>
<dbReference type="PANTHER" id="PTHR13789">
    <property type="entry name" value="MONOOXYGENASE"/>
    <property type="match status" value="1"/>
</dbReference>
<protein>
    <submittedName>
        <fullName evidence="4">Hydroxynicotinate 3-monooxygenase</fullName>
    </submittedName>
</protein>
<dbReference type="InterPro" id="IPR002938">
    <property type="entry name" value="FAD-bd"/>
</dbReference>
<feature type="domain" description="FAD-binding" evidence="3">
    <location>
        <begin position="287"/>
        <end position="358"/>
    </location>
</feature>
<dbReference type="EMBL" id="CAICTM010002655">
    <property type="protein sequence ID" value="CAB9529878.1"/>
    <property type="molecule type" value="Genomic_DNA"/>
</dbReference>
<organism evidence="4 5">
    <name type="scientific">Seminavis robusta</name>
    <dbReference type="NCBI Taxonomy" id="568900"/>
    <lineage>
        <taxon>Eukaryota</taxon>
        <taxon>Sar</taxon>
        <taxon>Stramenopiles</taxon>
        <taxon>Ochrophyta</taxon>
        <taxon>Bacillariophyta</taxon>
        <taxon>Bacillariophyceae</taxon>
        <taxon>Bacillariophycidae</taxon>
        <taxon>Naviculales</taxon>
        <taxon>Naviculaceae</taxon>
        <taxon>Seminavis</taxon>
    </lineage>
</organism>
<evidence type="ECO:0000313" key="4">
    <source>
        <dbReference type="EMBL" id="CAB9529878.1"/>
    </source>
</evidence>
<comment type="caution">
    <text evidence="4">The sequence shown here is derived from an EMBL/GenBank/DDBJ whole genome shotgun (WGS) entry which is preliminary data.</text>
</comment>